<dbReference type="InterPro" id="IPR036390">
    <property type="entry name" value="WH_DNA-bd_sf"/>
</dbReference>
<organism evidence="2 3">
    <name type="scientific">Metaclostridioides mangenotii</name>
    <dbReference type="NCBI Taxonomy" id="1540"/>
    <lineage>
        <taxon>Bacteria</taxon>
        <taxon>Bacillati</taxon>
        <taxon>Bacillota</taxon>
        <taxon>Clostridia</taxon>
        <taxon>Peptostreptococcales</taxon>
        <taxon>Peptostreptococcaceae</taxon>
        <taxon>Metaclostridioides</taxon>
    </lineage>
</organism>
<evidence type="ECO:0000313" key="2">
    <source>
        <dbReference type="EMBL" id="MBP1855506.1"/>
    </source>
</evidence>
<sequence>MESDYKISSQMLKGILEGCILVIIKRDFVYGYEMNEKLQQFGFSAVSEGTIYPLLLKLQNKKLIIGESKPSPDGPKRKYYKLTELGEIECDIFTQQWQILDNCVNNLLKGDENSEK</sequence>
<comment type="caution">
    <text evidence="2">The sequence shown here is derived from an EMBL/GenBank/DDBJ whole genome shotgun (WGS) entry which is preliminary data.</text>
</comment>
<reference evidence="2 3" key="1">
    <citation type="submission" date="2021-03" db="EMBL/GenBank/DDBJ databases">
        <title>Genomic Encyclopedia of Type Strains, Phase IV (KMG-IV): sequencing the most valuable type-strain genomes for metagenomic binning, comparative biology and taxonomic classification.</title>
        <authorList>
            <person name="Goeker M."/>
        </authorList>
    </citation>
    <scope>NUCLEOTIDE SEQUENCE [LARGE SCALE GENOMIC DNA]</scope>
    <source>
        <strain evidence="2 3">DSM 1289</strain>
    </source>
</reference>
<dbReference type="RefSeq" id="WP_234926306.1">
    <property type="nucleotide sequence ID" value="NZ_BAAACS010000011.1"/>
</dbReference>
<name>A0ABS4EC40_9FIRM</name>
<dbReference type="InterPro" id="IPR036388">
    <property type="entry name" value="WH-like_DNA-bd_sf"/>
</dbReference>
<keyword evidence="3" id="KW-1185">Reference proteome</keyword>
<dbReference type="SUPFAM" id="SSF46785">
    <property type="entry name" value="Winged helix' DNA-binding domain"/>
    <property type="match status" value="1"/>
</dbReference>
<evidence type="ECO:0000313" key="3">
    <source>
        <dbReference type="Proteomes" id="UP000767291"/>
    </source>
</evidence>
<dbReference type="Pfam" id="PF03551">
    <property type="entry name" value="PadR"/>
    <property type="match status" value="1"/>
</dbReference>
<protein>
    <submittedName>
        <fullName evidence="2">PadR family transcriptional regulator PadR</fullName>
    </submittedName>
</protein>
<feature type="domain" description="Transcription regulator PadR N-terminal" evidence="1">
    <location>
        <begin position="20"/>
        <end position="89"/>
    </location>
</feature>
<dbReference type="EMBL" id="JAGGJX010000003">
    <property type="protein sequence ID" value="MBP1855506.1"/>
    <property type="molecule type" value="Genomic_DNA"/>
</dbReference>
<evidence type="ECO:0000259" key="1">
    <source>
        <dbReference type="Pfam" id="PF03551"/>
    </source>
</evidence>
<gene>
    <name evidence="2" type="ORF">J2Z43_001901</name>
</gene>
<dbReference type="Proteomes" id="UP000767291">
    <property type="component" value="Unassembled WGS sequence"/>
</dbReference>
<dbReference type="PANTHER" id="PTHR33169:SF25">
    <property type="entry name" value="DNA-BINDING PROTEIN YIZB-RELATED"/>
    <property type="match status" value="1"/>
</dbReference>
<proteinExistence type="predicted"/>
<dbReference type="Gene3D" id="1.10.10.10">
    <property type="entry name" value="Winged helix-like DNA-binding domain superfamily/Winged helix DNA-binding domain"/>
    <property type="match status" value="1"/>
</dbReference>
<dbReference type="InterPro" id="IPR052509">
    <property type="entry name" value="Metal_resp_DNA-bind_regulator"/>
</dbReference>
<accession>A0ABS4EC40</accession>
<dbReference type="PANTHER" id="PTHR33169">
    <property type="entry name" value="PADR-FAMILY TRANSCRIPTIONAL REGULATOR"/>
    <property type="match status" value="1"/>
</dbReference>
<dbReference type="InterPro" id="IPR005149">
    <property type="entry name" value="Tscrpt_reg_PadR_N"/>
</dbReference>